<accession>A0AAD3P8M3</accession>
<dbReference type="AlphaFoldDB" id="A0AAD3P8M3"/>
<dbReference type="EMBL" id="BSYO01000001">
    <property type="protein sequence ID" value="GMG99843.1"/>
    <property type="molecule type" value="Genomic_DNA"/>
</dbReference>
<sequence length="81" mass="9149">MLYPLFIRKPTNQKVPSDESLKIVIKAVTNLLSLGDSKVQDSEIFIFCFVGTWKKMSKLLSEVLFISNILRFGQLKGDNGV</sequence>
<evidence type="ECO:0000313" key="2">
    <source>
        <dbReference type="Proteomes" id="UP001279734"/>
    </source>
</evidence>
<reference evidence="1" key="1">
    <citation type="submission" date="2023-05" db="EMBL/GenBank/DDBJ databases">
        <title>Nepenthes gracilis genome sequencing.</title>
        <authorList>
            <person name="Fukushima K."/>
        </authorList>
    </citation>
    <scope>NUCLEOTIDE SEQUENCE</scope>
    <source>
        <strain evidence="1">SING2019-196</strain>
    </source>
</reference>
<protein>
    <submittedName>
        <fullName evidence="1">Uncharacterized protein</fullName>
    </submittedName>
</protein>
<organism evidence="1 2">
    <name type="scientific">Nepenthes gracilis</name>
    <name type="common">Slender pitcher plant</name>
    <dbReference type="NCBI Taxonomy" id="150966"/>
    <lineage>
        <taxon>Eukaryota</taxon>
        <taxon>Viridiplantae</taxon>
        <taxon>Streptophyta</taxon>
        <taxon>Embryophyta</taxon>
        <taxon>Tracheophyta</taxon>
        <taxon>Spermatophyta</taxon>
        <taxon>Magnoliopsida</taxon>
        <taxon>eudicotyledons</taxon>
        <taxon>Gunneridae</taxon>
        <taxon>Pentapetalae</taxon>
        <taxon>Caryophyllales</taxon>
        <taxon>Nepenthaceae</taxon>
        <taxon>Nepenthes</taxon>
    </lineage>
</organism>
<evidence type="ECO:0000313" key="1">
    <source>
        <dbReference type="EMBL" id="GMG99843.1"/>
    </source>
</evidence>
<keyword evidence="2" id="KW-1185">Reference proteome</keyword>
<dbReference type="Proteomes" id="UP001279734">
    <property type="component" value="Unassembled WGS sequence"/>
</dbReference>
<comment type="caution">
    <text evidence="1">The sequence shown here is derived from an EMBL/GenBank/DDBJ whole genome shotgun (WGS) entry which is preliminary data.</text>
</comment>
<proteinExistence type="predicted"/>
<gene>
    <name evidence="1" type="ORF">Nepgr_001683</name>
</gene>
<name>A0AAD3P8M3_NEPGR</name>